<dbReference type="EMBL" id="JAEFCI010007584">
    <property type="protein sequence ID" value="KAG5458977.1"/>
    <property type="molecule type" value="Genomic_DNA"/>
</dbReference>
<reference evidence="1 2" key="1">
    <citation type="journal article" name="Sci. Rep.">
        <title>Genome-scale phylogenetic analyses confirm Olpidium as the closest living zoosporic fungus to the non-flagellated, terrestrial fungi.</title>
        <authorList>
            <person name="Chang Y."/>
            <person name="Rochon D."/>
            <person name="Sekimoto S."/>
            <person name="Wang Y."/>
            <person name="Chovatia M."/>
            <person name="Sandor L."/>
            <person name="Salamov A."/>
            <person name="Grigoriev I.V."/>
            <person name="Stajich J.E."/>
            <person name="Spatafora J.W."/>
        </authorList>
    </citation>
    <scope>NUCLEOTIDE SEQUENCE [LARGE SCALE GENOMIC DNA]</scope>
    <source>
        <strain evidence="1">S191</strain>
    </source>
</reference>
<sequence length="143" mass="15547">PKIKGGLVDRLEAKGCLKIAKAFTDGAVALIRKALVRKIKHGKDDTNAMELLIFRMQRVECLLQISLHGCLCWIDGGFFHLAICLNVKQRGVPEAVGDGFWTYLRPGSKEPPQPSSGQPCRCSTPHGRPCLQHAEDGSANNGA</sequence>
<comment type="caution">
    <text evidence="1">The sequence shown here is derived from an EMBL/GenBank/DDBJ whole genome shotgun (WGS) entry which is preliminary data.</text>
</comment>
<gene>
    <name evidence="1" type="ORF">BJ554DRAFT_704</name>
</gene>
<accession>A0A8H8DID7</accession>
<keyword evidence="2" id="KW-1185">Reference proteome</keyword>
<dbReference type="AlphaFoldDB" id="A0A8H8DID7"/>
<name>A0A8H8DID7_9FUNG</name>
<organism evidence="1 2">
    <name type="scientific">Olpidium bornovanus</name>
    <dbReference type="NCBI Taxonomy" id="278681"/>
    <lineage>
        <taxon>Eukaryota</taxon>
        <taxon>Fungi</taxon>
        <taxon>Fungi incertae sedis</taxon>
        <taxon>Olpidiomycota</taxon>
        <taxon>Olpidiomycotina</taxon>
        <taxon>Olpidiomycetes</taxon>
        <taxon>Olpidiales</taxon>
        <taxon>Olpidiaceae</taxon>
        <taxon>Olpidium</taxon>
    </lineage>
</organism>
<dbReference type="Proteomes" id="UP000673691">
    <property type="component" value="Unassembled WGS sequence"/>
</dbReference>
<evidence type="ECO:0000313" key="2">
    <source>
        <dbReference type="Proteomes" id="UP000673691"/>
    </source>
</evidence>
<evidence type="ECO:0000313" key="1">
    <source>
        <dbReference type="EMBL" id="KAG5458977.1"/>
    </source>
</evidence>
<feature type="non-terminal residue" evidence="1">
    <location>
        <position position="1"/>
    </location>
</feature>
<protein>
    <submittedName>
        <fullName evidence="1">Uncharacterized protein</fullName>
    </submittedName>
</protein>
<proteinExistence type="predicted"/>